<dbReference type="SUPFAM" id="SSF103473">
    <property type="entry name" value="MFS general substrate transporter"/>
    <property type="match status" value="1"/>
</dbReference>
<accession>A0A8H7QZX1</accession>
<comment type="subcellular location">
    <subcellularLocation>
        <location evidence="1">Membrane</location>
        <topology evidence="1">Multi-pass membrane protein</topology>
    </subcellularLocation>
</comment>
<evidence type="ECO:0000256" key="4">
    <source>
        <dbReference type="ARBA" id="ARBA00023136"/>
    </source>
</evidence>
<feature type="transmembrane region" description="Helical" evidence="5">
    <location>
        <begin position="77"/>
        <end position="94"/>
    </location>
</feature>
<keyword evidence="7" id="KW-1185">Reference proteome</keyword>
<dbReference type="Proteomes" id="UP000603453">
    <property type="component" value="Unassembled WGS sequence"/>
</dbReference>
<feature type="transmembrane region" description="Helical" evidence="5">
    <location>
        <begin position="356"/>
        <end position="379"/>
    </location>
</feature>
<evidence type="ECO:0000256" key="1">
    <source>
        <dbReference type="ARBA" id="ARBA00004141"/>
    </source>
</evidence>
<evidence type="ECO:0000256" key="5">
    <source>
        <dbReference type="SAM" id="Phobius"/>
    </source>
</evidence>
<dbReference type="EMBL" id="JAEPRD010000081">
    <property type="protein sequence ID" value="KAG2200611.1"/>
    <property type="molecule type" value="Genomic_DNA"/>
</dbReference>
<dbReference type="InterPro" id="IPR011701">
    <property type="entry name" value="MFS"/>
</dbReference>
<evidence type="ECO:0000256" key="2">
    <source>
        <dbReference type="ARBA" id="ARBA00022692"/>
    </source>
</evidence>
<feature type="transmembrane region" description="Helical" evidence="5">
    <location>
        <begin position="17"/>
        <end position="36"/>
    </location>
</feature>
<dbReference type="InterPro" id="IPR036259">
    <property type="entry name" value="MFS_trans_sf"/>
</dbReference>
<dbReference type="Gene3D" id="1.20.1250.20">
    <property type="entry name" value="MFS general substrate transporter like domains"/>
    <property type="match status" value="2"/>
</dbReference>
<comment type="caution">
    <text evidence="6">The sequence shown here is derived from an EMBL/GenBank/DDBJ whole genome shotgun (WGS) entry which is preliminary data.</text>
</comment>
<evidence type="ECO:0000313" key="7">
    <source>
        <dbReference type="Proteomes" id="UP000603453"/>
    </source>
</evidence>
<feature type="transmembrane region" description="Helical" evidence="5">
    <location>
        <begin position="202"/>
        <end position="223"/>
    </location>
</feature>
<evidence type="ECO:0000256" key="3">
    <source>
        <dbReference type="ARBA" id="ARBA00022989"/>
    </source>
</evidence>
<keyword evidence="2 5" id="KW-0812">Transmembrane</keyword>
<gene>
    <name evidence="6" type="ORF">INT47_007355</name>
</gene>
<evidence type="ECO:0000313" key="6">
    <source>
        <dbReference type="EMBL" id="KAG2200611.1"/>
    </source>
</evidence>
<dbReference type="GO" id="GO:0022857">
    <property type="term" value="F:transmembrane transporter activity"/>
    <property type="evidence" value="ECO:0007669"/>
    <property type="project" value="InterPro"/>
</dbReference>
<reference evidence="6" key="1">
    <citation type="submission" date="2020-12" db="EMBL/GenBank/DDBJ databases">
        <title>Metabolic potential, ecology and presence of endohyphal bacteria is reflected in genomic diversity of Mucoromycotina.</title>
        <authorList>
            <person name="Muszewska A."/>
            <person name="Okrasinska A."/>
            <person name="Steczkiewicz K."/>
            <person name="Drgas O."/>
            <person name="Orlowska M."/>
            <person name="Perlinska-Lenart U."/>
            <person name="Aleksandrzak-Piekarczyk T."/>
            <person name="Szatraj K."/>
            <person name="Zielenkiewicz U."/>
            <person name="Pilsyk S."/>
            <person name="Malc E."/>
            <person name="Mieczkowski P."/>
            <person name="Kruszewska J.S."/>
            <person name="Biernat P."/>
            <person name="Pawlowska J."/>
        </authorList>
    </citation>
    <scope>NUCLEOTIDE SEQUENCE</scope>
    <source>
        <strain evidence="6">WA0000017839</strain>
    </source>
</reference>
<dbReference type="PANTHER" id="PTHR23507:SF1">
    <property type="entry name" value="FI18259P1-RELATED"/>
    <property type="match status" value="1"/>
</dbReference>
<feature type="transmembrane region" description="Helical" evidence="5">
    <location>
        <begin position="464"/>
        <end position="483"/>
    </location>
</feature>
<feature type="transmembrane region" description="Helical" evidence="5">
    <location>
        <begin position="135"/>
        <end position="160"/>
    </location>
</feature>
<protein>
    <submittedName>
        <fullName evidence="6">Uncharacterized protein</fullName>
    </submittedName>
</protein>
<name>A0A8H7QZX1_9FUNG</name>
<dbReference type="PANTHER" id="PTHR23507">
    <property type="entry name" value="ZGC:174356"/>
    <property type="match status" value="1"/>
</dbReference>
<dbReference type="OrthoDB" id="3026777at2759"/>
<organism evidence="6 7">
    <name type="scientific">Mucor saturninus</name>
    <dbReference type="NCBI Taxonomy" id="64648"/>
    <lineage>
        <taxon>Eukaryota</taxon>
        <taxon>Fungi</taxon>
        <taxon>Fungi incertae sedis</taxon>
        <taxon>Mucoromycota</taxon>
        <taxon>Mucoromycotina</taxon>
        <taxon>Mucoromycetes</taxon>
        <taxon>Mucorales</taxon>
        <taxon>Mucorineae</taxon>
        <taxon>Mucoraceae</taxon>
        <taxon>Mucor</taxon>
    </lineage>
</organism>
<dbReference type="Pfam" id="PF07690">
    <property type="entry name" value="MFS_1"/>
    <property type="match status" value="1"/>
</dbReference>
<proteinExistence type="predicted"/>
<feature type="transmembrane region" description="Helical" evidence="5">
    <location>
        <begin position="172"/>
        <end position="195"/>
    </location>
</feature>
<sequence length="508" mass="56028">MDETVALLGRTHPKPSSWYPIFIMFLVAFSGGALLAPHAQFYTEIFCSRYYKSESDFTLPANCSIPPIQKTVSKAQALIMFLTYGSTLIGAGYYGRLSDIKGRVLVLKISTWGTLIYVSCDLLTAKYHETIGIPLLFIGPLLRGLMAGEAVLMAAVQAYIADSTDPSSRTVIFARLMSSLFIGAAIGPFVGSLVLKHTGNLVNVFYIAWIVDFCNMLYAQFFIPESNTFAILQSTGQITTPPPPKTSLWAKLNIFSALDILLNKKPLPHMKRYTLPFIALSEFLLTLVKRPPLLLYAMLKFNWTAYEGSVFYTYASLMRLFIMIGVLPLLTKVFVRPRASSALSFDIWMVRGGIGMDAICLALSGLASNVTLFILAGMLQSVSMLAQPSIRSLLTNLVEPNKVGELLGAMAILDSIASKFYIYNSVSYNITYTYTPFFFPIKVVIAHLGVNTIYSASVETMPNLTFYLCAGIAAASCLAAFFVQESHDQQIVEDEEHINTTTHKLSTV</sequence>
<feature type="transmembrane region" description="Helical" evidence="5">
    <location>
        <begin position="106"/>
        <end position="123"/>
    </location>
</feature>
<feature type="transmembrane region" description="Helical" evidence="5">
    <location>
        <begin position="311"/>
        <end position="335"/>
    </location>
</feature>
<dbReference type="GO" id="GO:0016020">
    <property type="term" value="C:membrane"/>
    <property type="evidence" value="ECO:0007669"/>
    <property type="project" value="UniProtKB-SubCell"/>
</dbReference>
<dbReference type="AlphaFoldDB" id="A0A8H7QZX1"/>
<keyword evidence="4 5" id="KW-0472">Membrane</keyword>
<keyword evidence="3 5" id="KW-1133">Transmembrane helix</keyword>